<name>A0A9N9RXE6_9DIPT</name>
<dbReference type="Proteomes" id="UP001153620">
    <property type="component" value="Chromosome 2"/>
</dbReference>
<feature type="domain" description="N-acetyltransferase" evidence="1">
    <location>
        <begin position="148"/>
        <end position="187"/>
    </location>
</feature>
<protein>
    <recommendedName>
        <fullName evidence="1">N-acetyltransferase domain-containing protein</fullName>
    </recommendedName>
</protein>
<dbReference type="PANTHER" id="PTHR20905">
    <property type="entry name" value="N-ACETYLTRANSFERASE-RELATED"/>
    <property type="match status" value="1"/>
</dbReference>
<dbReference type="AlphaFoldDB" id="A0A9N9RXE6"/>
<dbReference type="Pfam" id="PF00583">
    <property type="entry name" value="Acetyltransf_1"/>
    <property type="match status" value="1"/>
</dbReference>
<dbReference type="EMBL" id="OU895878">
    <property type="protein sequence ID" value="CAG9805186.1"/>
    <property type="molecule type" value="Genomic_DNA"/>
</dbReference>
<evidence type="ECO:0000313" key="2">
    <source>
        <dbReference type="EMBL" id="CAG9805186.1"/>
    </source>
</evidence>
<dbReference type="InterPro" id="IPR000182">
    <property type="entry name" value="GNAT_dom"/>
</dbReference>
<proteinExistence type="predicted"/>
<dbReference type="GO" id="GO:0008080">
    <property type="term" value="F:N-acetyltransferase activity"/>
    <property type="evidence" value="ECO:0007669"/>
    <property type="project" value="TreeGrafter"/>
</dbReference>
<dbReference type="InterPro" id="IPR016181">
    <property type="entry name" value="Acyl_CoA_acyltransferase"/>
</dbReference>
<sequence>MSTEFVVYPRRDGVPYPQIYSRFKVKSEDVEDEFFIQDLTVNYFDMAVDFIVENHARGAVFHRAAGTIGTEAGVDIIRKNYRAAFEQRVSLICIDAKTNEIAGLNALYLASKFDPPKPESDDPNFRKLNQTLKFIEESFNVYEHYGVDRVMFAAGLCVDKTYRGRGIATEILKARAHVLKAIGVEVTSSIFSTVGAQKAAKAAGYDENFSISYEDMDEKLPSLNFSHGYGNTCKVLSLKVK</sequence>
<evidence type="ECO:0000259" key="1">
    <source>
        <dbReference type="Pfam" id="PF00583"/>
    </source>
</evidence>
<dbReference type="PANTHER" id="PTHR20905:SF32">
    <property type="entry name" value="ARYLALKYLAMINE N-ACETYLTRANSFERASE-LIKE 7, ISOFORM A"/>
    <property type="match status" value="1"/>
</dbReference>
<gene>
    <name evidence="2" type="ORF">CHIRRI_LOCUS8063</name>
</gene>
<dbReference type="SUPFAM" id="SSF55729">
    <property type="entry name" value="Acyl-CoA N-acyltransferases (Nat)"/>
    <property type="match status" value="1"/>
</dbReference>
<organism evidence="2 3">
    <name type="scientific">Chironomus riparius</name>
    <dbReference type="NCBI Taxonomy" id="315576"/>
    <lineage>
        <taxon>Eukaryota</taxon>
        <taxon>Metazoa</taxon>
        <taxon>Ecdysozoa</taxon>
        <taxon>Arthropoda</taxon>
        <taxon>Hexapoda</taxon>
        <taxon>Insecta</taxon>
        <taxon>Pterygota</taxon>
        <taxon>Neoptera</taxon>
        <taxon>Endopterygota</taxon>
        <taxon>Diptera</taxon>
        <taxon>Nematocera</taxon>
        <taxon>Chironomoidea</taxon>
        <taxon>Chironomidae</taxon>
        <taxon>Chironominae</taxon>
        <taxon>Chironomus</taxon>
    </lineage>
</organism>
<keyword evidence="3" id="KW-1185">Reference proteome</keyword>
<dbReference type="CDD" id="cd04301">
    <property type="entry name" value="NAT_SF"/>
    <property type="match status" value="1"/>
</dbReference>
<dbReference type="Gene3D" id="3.40.630.30">
    <property type="match status" value="1"/>
</dbReference>
<evidence type="ECO:0000313" key="3">
    <source>
        <dbReference type="Proteomes" id="UP001153620"/>
    </source>
</evidence>
<reference evidence="2" key="2">
    <citation type="submission" date="2022-10" db="EMBL/GenBank/DDBJ databases">
        <authorList>
            <consortium name="ENA_rothamsted_submissions"/>
            <consortium name="culmorum"/>
            <person name="King R."/>
        </authorList>
    </citation>
    <scope>NUCLEOTIDE SEQUENCE</scope>
</reference>
<reference evidence="2" key="1">
    <citation type="submission" date="2022-01" db="EMBL/GenBank/DDBJ databases">
        <authorList>
            <person name="King R."/>
        </authorList>
    </citation>
    <scope>NUCLEOTIDE SEQUENCE</scope>
</reference>
<accession>A0A9N9RXE6</accession>
<dbReference type="OrthoDB" id="8113373at2759"/>